<dbReference type="AlphaFoldDB" id="A0A455U2S6"/>
<gene>
    <name evidence="1" type="ORF">HSBAA_07890</name>
</gene>
<dbReference type="Proteomes" id="UP000320231">
    <property type="component" value="Chromosome"/>
</dbReference>
<evidence type="ECO:0000313" key="2">
    <source>
        <dbReference type="Proteomes" id="UP000320231"/>
    </source>
</evidence>
<name>A0A455U2S6_9GAMM</name>
<protein>
    <submittedName>
        <fullName evidence="1">Uncharacterized protein</fullName>
    </submittedName>
</protein>
<proteinExistence type="predicted"/>
<dbReference type="EMBL" id="AP019514">
    <property type="protein sequence ID" value="BBI59483.1"/>
    <property type="molecule type" value="Genomic_DNA"/>
</dbReference>
<accession>A0A455U2S6</accession>
<dbReference type="KEGG" id="hsr:HSBAA_07890"/>
<evidence type="ECO:0000313" key="1">
    <source>
        <dbReference type="EMBL" id="BBI59483.1"/>
    </source>
</evidence>
<sequence>MTRQRLLIAALLVIAIGVFFVSGAHQWFTLDTLKAYQSDFQAAFEQHPWRVAGIFCYLRVHDYPIAAWGNAADSAGRRSIRPWLGLLIISLPAR</sequence>
<reference evidence="1 2" key="1">
    <citation type="journal article" date="2019" name="Microbiol. Resour. Announc.">
        <title>Complete Genome Sequence of Halomonas sulfidaeris Strain Esulfide1 Isolated from a Metal Sulfide Rock at a Depth of 2,200 Meters, Obtained Using Nanopore Sequencing.</title>
        <authorList>
            <person name="Saito M."/>
            <person name="Nishigata A."/>
            <person name="Galipon J."/>
            <person name="Arakawa K."/>
        </authorList>
    </citation>
    <scope>NUCLEOTIDE SEQUENCE [LARGE SCALE GENOMIC DNA]</scope>
    <source>
        <strain evidence="1 2">ATCC BAA-803</strain>
    </source>
</reference>
<organism evidence="1 2">
    <name type="scientific">Vreelandella sulfidaeris</name>
    <dbReference type="NCBI Taxonomy" id="115553"/>
    <lineage>
        <taxon>Bacteria</taxon>
        <taxon>Pseudomonadati</taxon>
        <taxon>Pseudomonadota</taxon>
        <taxon>Gammaproteobacteria</taxon>
        <taxon>Oceanospirillales</taxon>
        <taxon>Halomonadaceae</taxon>
        <taxon>Vreelandella</taxon>
    </lineage>
</organism>